<dbReference type="GO" id="GO:0000981">
    <property type="term" value="F:DNA-binding transcription factor activity, RNA polymerase II-specific"/>
    <property type="evidence" value="ECO:0007669"/>
    <property type="project" value="TreeGrafter"/>
</dbReference>
<gene>
    <name evidence="9" type="ORF">QYT958_LOCUS12982</name>
</gene>
<keyword evidence="2" id="KW-0805">Transcription regulation</keyword>
<evidence type="ECO:0000259" key="8">
    <source>
        <dbReference type="PROSITE" id="PS50888"/>
    </source>
</evidence>
<dbReference type="EMBL" id="CAJOBR010001624">
    <property type="protein sequence ID" value="CAF4623088.1"/>
    <property type="molecule type" value="Genomic_DNA"/>
</dbReference>
<evidence type="ECO:0000256" key="1">
    <source>
        <dbReference type="ARBA" id="ARBA00004123"/>
    </source>
</evidence>
<dbReference type="InterPro" id="IPR011598">
    <property type="entry name" value="bHLH_dom"/>
</dbReference>
<dbReference type="SUPFAM" id="SSF47459">
    <property type="entry name" value="HLH, helix-loop-helix DNA-binding domain"/>
    <property type="match status" value="1"/>
</dbReference>
<dbReference type="InterPro" id="IPR036638">
    <property type="entry name" value="HLH_DNA-bd_sf"/>
</dbReference>
<evidence type="ECO:0000256" key="7">
    <source>
        <dbReference type="SAM" id="MobiDB-lite"/>
    </source>
</evidence>
<dbReference type="PANTHER" id="PTHR15741">
    <property type="entry name" value="BASIC HELIX-LOOP-HELIX ZIP TRANSCRIPTION FACTOR"/>
    <property type="match status" value="1"/>
</dbReference>
<proteinExistence type="predicted"/>
<keyword evidence="3" id="KW-0238">DNA-binding</keyword>
<evidence type="ECO:0000256" key="5">
    <source>
        <dbReference type="ARBA" id="ARBA00023242"/>
    </source>
</evidence>
<sequence length="210" mass="24026">LANTSPSSNSSCGQNAENKRRRNIKNGFESLRTLIPELCDQSNVKISKAQMLDFTANHIQRTIDLRDKMKTEVDSIQHENEQLQQKIAQYQSSLPVDGIPVIQPTRRSREASYALFHQYVAERTKKSWQFYPYSLILKRIFDTFQNTVTCDSPEEFTRSLNEWKTNSLNLAQLRQAASQAVIDMGRVTSIITSPERVPDECVRLAANDSQ</sequence>
<protein>
    <recommendedName>
        <fullName evidence="8">BHLH domain-containing protein</fullName>
    </recommendedName>
</protein>
<organism evidence="9 10">
    <name type="scientific">Rotaria socialis</name>
    <dbReference type="NCBI Taxonomy" id="392032"/>
    <lineage>
        <taxon>Eukaryota</taxon>
        <taxon>Metazoa</taxon>
        <taxon>Spiralia</taxon>
        <taxon>Gnathifera</taxon>
        <taxon>Rotifera</taxon>
        <taxon>Eurotatoria</taxon>
        <taxon>Bdelloidea</taxon>
        <taxon>Philodinida</taxon>
        <taxon>Philodinidae</taxon>
        <taxon>Rotaria</taxon>
    </lineage>
</organism>
<keyword evidence="4" id="KW-0804">Transcription</keyword>
<feature type="non-terminal residue" evidence="9">
    <location>
        <position position="1"/>
    </location>
</feature>
<dbReference type="GO" id="GO:0005634">
    <property type="term" value="C:nucleus"/>
    <property type="evidence" value="ECO:0007669"/>
    <property type="project" value="UniProtKB-SubCell"/>
</dbReference>
<feature type="compositionally biased region" description="Polar residues" evidence="7">
    <location>
        <begin position="1"/>
        <end position="16"/>
    </location>
</feature>
<dbReference type="Proteomes" id="UP000663848">
    <property type="component" value="Unassembled WGS sequence"/>
</dbReference>
<dbReference type="AlphaFoldDB" id="A0A821DKR8"/>
<comment type="subcellular location">
    <subcellularLocation>
        <location evidence="1">Nucleus</location>
    </subcellularLocation>
</comment>
<accession>A0A821DKR8</accession>
<feature type="domain" description="BHLH" evidence="8">
    <location>
        <begin position="8"/>
        <end position="62"/>
    </location>
</feature>
<comment type="caution">
    <text evidence="9">The sequence shown here is derived from an EMBL/GenBank/DDBJ whole genome shotgun (WGS) entry which is preliminary data.</text>
</comment>
<dbReference type="CDD" id="cd11405">
    <property type="entry name" value="bHLHzip_MLXIP_like"/>
    <property type="match status" value="1"/>
</dbReference>
<dbReference type="Gene3D" id="4.10.280.10">
    <property type="entry name" value="Helix-loop-helix DNA-binding domain"/>
    <property type="match status" value="1"/>
</dbReference>
<evidence type="ECO:0000313" key="9">
    <source>
        <dbReference type="EMBL" id="CAF4623088.1"/>
    </source>
</evidence>
<dbReference type="PROSITE" id="PS50888">
    <property type="entry name" value="BHLH"/>
    <property type="match status" value="1"/>
</dbReference>
<feature type="region of interest" description="Disordered" evidence="7">
    <location>
        <begin position="1"/>
        <end position="24"/>
    </location>
</feature>
<dbReference type="GO" id="GO:0000978">
    <property type="term" value="F:RNA polymerase II cis-regulatory region sequence-specific DNA binding"/>
    <property type="evidence" value="ECO:0007669"/>
    <property type="project" value="TreeGrafter"/>
</dbReference>
<evidence type="ECO:0000256" key="4">
    <source>
        <dbReference type="ARBA" id="ARBA00023163"/>
    </source>
</evidence>
<keyword evidence="5" id="KW-0539">Nucleus</keyword>
<name>A0A821DKR8_9BILA</name>
<dbReference type="SMART" id="SM00353">
    <property type="entry name" value="HLH"/>
    <property type="match status" value="1"/>
</dbReference>
<reference evidence="9" key="1">
    <citation type="submission" date="2021-02" db="EMBL/GenBank/DDBJ databases">
        <authorList>
            <person name="Nowell W R."/>
        </authorList>
    </citation>
    <scope>NUCLEOTIDE SEQUENCE</scope>
</reference>
<dbReference type="PANTHER" id="PTHR15741:SF37">
    <property type="entry name" value="LD38259P"/>
    <property type="match status" value="1"/>
</dbReference>
<feature type="coiled-coil region" evidence="6">
    <location>
        <begin position="66"/>
        <end position="93"/>
    </location>
</feature>
<dbReference type="Pfam" id="PF00010">
    <property type="entry name" value="HLH"/>
    <property type="match status" value="1"/>
</dbReference>
<evidence type="ECO:0000256" key="3">
    <source>
        <dbReference type="ARBA" id="ARBA00023125"/>
    </source>
</evidence>
<evidence type="ECO:0000313" key="10">
    <source>
        <dbReference type="Proteomes" id="UP000663848"/>
    </source>
</evidence>
<dbReference type="InterPro" id="IPR052207">
    <property type="entry name" value="Max-like/E-box_TFs"/>
</dbReference>
<dbReference type="GO" id="GO:0046983">
    <property type="term" value="F:protein dimerization activity"/>
    <property type="evidence" value="ECO:0007669"/>
    <property type="project" value="InterPro"/>
</dbReference>
<evidence type="ECO:0000256" key="6">
    <source>
        <dbReference type="SAM" id="Coils"/>
    </source>
</evidence>
<evidence type="ECO:0000256" key="2">
    <source>
        <dbReference type="ARBA" id="ARBA00023015"/>
    </source>
</evidence>
<keyword evidence="6" id="KW-0175">Coiled coil</keyword>